<dbReference type="HOGENOM" id="CLU_026231_5_2_6"/>
<reference evidence="4 5" key="1">
    <citation type="journal article" date="2013" name="Genome Announc.">
        <title>Genome Sequence of the Obligate Gammaproteobacterial Methanotroph Methylomicrobium album Strain BG8.</title>
        <authorList>
            <person name="Kits K.D."/>
            <person name="Kalyuzhnaya M.G."/>
            <person name="Klotz M.G."/>
            <person name="Jetten M.S."/>
            <person name="Op den Camp H.J."/>
            <person name="Vuilleumier S."/>
            <person name="Bringel F."/>
            <person name="Dispirito A.A."/>
            <person name="Murrell J.C."/>
            <person name="Bruce D."/>
            <person name="Cheng J.F."/>
            <person name="Copeland A."/>
            <person name="Goodwin L."/>
            <person name="Hauser L."/>
            <person name="Lajus A."/>
            <person name="Land M.L."/>
            <person name="Lapidus A."/>
            <person name="Lucas S."/>
            <person name="Medigue C."/>
            <person name="Pitluck S."/>
            <person name="Woyke T."/>
            <person name="Zeytun A."/>
            <person name="Stein L.Y."/>
        </authorList>
    </citation>
    <scope>NUCLEOTIDE SEQUENCE [LARGE SCALE GENOMIC DNA]</scope>
    <source>
        <strain evidence="4 5">BG8</strain>
    </source>
</reference>
<dbReference type="Proteomes" id="UP000005090">
    <property type="component" value="Chromosome"/>
</dbReference>
<dbReference type="InterPro" id="IPR055346">
    <property type="entry name" value="Fe-S_cluster_assembly_SufBD"/>
</dbReference>
<dbReference type="STRING" id="686340.Metal_1182"/>
<dbReference type="SUPFAM" id="SSF101960">
    <property type="entry name" value="Stabilizer of iron transporter SufD"/>
    <property type="match status" value="1"/>
</dbReference>
<organism evidence="4 5">
    <name type="scientific">Methylomicrobium album BG8</name>
    <dbReference type="NCBI Taxonomy" id="686340"/>
    <lineage>
        <taxon>Bacteria</taxon>
        <taxon>Pseudomonadati</taxon>
        <taxon>Pseudomonadota</taxon>
        <taxon>Gammaproteobacteria</taxon>
        <taxon>Methylococcales</taxon>
        <taxon>Methylococcaceae</taxon>
        <taxon>Methylomicrobium</taxon>
    </lineage>
</organism>
<dbReference type="InterPro" id="IPR045595">
    <property type="entry name" value="SufBD_N"/>
</dbReference>
<dbReference type="eggNOG" id="COG0719">
    <property type="taxonomic scope" value="Bacteria"/>
</dbReference>
<evidence type="ECO:0000256" key="1">
    <source>
        <dbReference type="ARBA" id="ARBA00043967"/>
    </source>
</evidence>
<dbReference type="InterPro" id="IPR000825">
    <property type="entry name" value="SUF_FeS_clus_asmbl_SufBD_core"/>
</dbReference>
<sequence>MSAVTASRYPVEYERIAPQLPGGNLPWLKQRRHDALALFAAGGFPSLREEEWRYTNVSAIEKKLFSPLLSAPASAVDQAWIDSYRLQDAWSIVLLNGRFSAELSSLASLPNDVLVLSMADALRQYSERVEEHFGKAVADSEHGFVAFNTAWFSDGLFVHIPAKQVLAKPLQLLHVVTESDALATTRNLIVVDPMAQAEVVETYIGADCAYLAASVNEVFVGANAELALYKLQAESAKAYHFGGTYVAQARDARFAHHHYAFGGLLARSDIHADLDLASECILNGLYVGDKRQHIDNHTRINHLKPHATSRELYKGVLDDRARGVFQGRVIVAEDAQKTDSEMNNRNLLLSNDAEADTKPQLEIYADDVKCGHGVTVGQLDEKSVFYLQSRGVDEETARNMLTFAFANEMVDKIKIRELHDLVLGELLRRFPQQGVEKAWL</sequence>
<keyword evidence="5" id="KW-1185">Reference proteome</keyword>
<evidence type="ECO:0000259" key="2">
    <source>
        <dbReference type="Pfam" id="PF01458"/>
    </source>
</evidence>
<dbReference type="PANTHER" id="PTHR43575:SF1">
    <property type="entry name" value="PROTEIN ABCI7, CHLOROPLASTIC"/>
    <property type="match status" value="1"/>
</dbReference>
<dbReference type="AlphaFoldDB" id="H8GI09"/>
<evidence type="ECO:0000259" key="3">
    <source>
        <dbReference type="Pfam" id="PF19295"/>
    </source>
</evidence>
<accession>H8GI09</accession>
<evidence type="ECO:0000313" key="4">
    <source>
        <dbReference type="EMBL" id="EIC28993.1"/>
    </source>
</evidence>
<evidence type="ECO:0000313" key="5">
    <source>
        <dbReference type="Proteomes" id="UP000005090"/>
    </source>
</evidence>
<dbReference type="InterPro" id="IPR037284">
    <property type="entry name" value="SUF_FeS_clus_asmbl_SufBD_sf"/>
</dbReference>
<dbReference type="EMBL" id="CM001475">
    <property type="protein sequence ID" value="EIC28993.1"/>
    <property type="molecule type" value="Genomic_DNA"/>
</dbReference>
<comment type="similarity">
    <text evidence="1">Belongs to the iron-sulfur cluster assembly SufBD family.</text>
</comment>
<dbReference type="PANTHER" id="PTHR43575">
    <property type="entry name" value="PROTEIN ABCI7, CHLOROPLASTIC"/>
    <property type="match status" value="1"/>
</dbReference>
<dbReference type="GO" id="GO:0016226">
    <property type="term" value="P:iron-sulfur cluster assembly"/>
    <property type="evidence" value="ECO:0007669"/>
    <property type="project" value="InterPro"/>
</dbReference>
<protein>
    <submittedName>
        <fullName evidence="4">FeS assembly protein SufD</fullName>
    </submittedName>
</protein>
<proteinExistence type="inferred from homology"/>
<dbReference type="Pfam" id="PF19295">
    <property type="entry name" value="SufBD_N"/>
    <property type="match status" value="1"/>
</dbReference>
<gene>
    <name evidence="4" type="ORF">Metal_1182</name>
</gene>
<dbReference type="NCBIfam" id="TIGR01981">
    <property type="entry name" value="sufD"/>
    <property type="match status" value="1"/>
</dbReference>
<dbReference type="Pfam" id="PF01458">
    <property type="entry name" value="SUFBD_core"/>
    <property type="match status" value="1"/>
</dbReference>
<feature type="domain" description="SUF system FeS cluster assembly SufBD N-terminal" evidence="3">
    <location>
        <begin position="19"/>
        <end position="172"/>
    </location>
</feature>
<feature type="domain" description="SUF system FeS cluster assembly SufBD core" evidence="2">
    <location>
        <begin position="176"/>
        <end position="405"/>
    </location>
</feature>
<name>H8GI09_METAL</name>
<dbReference type="InterPro" id="IPR011542">
    <property type="entry name" value="SUF_FeS_clus_asmbl_SufD"/>
</dbReference>
<dbReference type="RefSeq" id="WP_005370516.1">
    <property type="nucleotide sequence ID" value="NZ_CM001475.1"/>
</dbReference>